<dbReference type="AlphaFoldDB" id="D1C9W2"/>
<dbReference type="InParanoid" id="D1C9W2"/>
<dbReference type="KEGG" id="sti:Sthe_3205"/>
<dbReference type="eggNOG" id="COG5428">
    <property type="taxonomic scope" value="Bacteria"/>
</dbReference>
<dbReference type="OrthoDB" id="4069167at2"/>
<accession>D1C9W2</accession>
<reference evidence="2 3" key="2">
    <citation type="journal article" date="2010" name="Stand. Genomic Sci.">
        <title>Complete genome sequence of Desulfohalobium retbaense type strain (HR(100)).</title>
        <authorList>
            <person name="Spring S."/>
            <person name="Nolan M."/>
            <person name="Lapidus A."/>
            <person name="Glavina Del Rio T."/>
            <person name="Copeland A."/>
            <person name="Tice H."/>
            <person name="Cheng J.F."/>
            <person name="Lucas S."/>
            <person name="Land M."/>
            <person name="Chen F."/>
            <person name="Bruce D."/>
            <person name="Goodwin L."/>
            <person name="Pitluck S."/>
            <person name="Ivanova N."/>
            <person name="Mavromatis K."/>
            <person name="Mikhailova N."/>
            <person name="Pati A."/>
            <person name="Chen A."/>
            <person name="Palaniappan K."/>
            <person name="Hauser L."/>
            <person name="Chang Y.J."/>
            <person name="Jeffries C.D."/>
            <person name="Munk C."/>
            <person name="Kiss H."/>
            <person name="Chain P."/>
            <person name="Han C."/>
            <person name="Brettin T."/>
            <person name="Detter J.C."/>
            <person name="Schuler E."/>
            <person name="Goker M."/>
            <person name="Rohde M."/>
            <person name="Bristow J."/>
            <person name="Eisen J.A."/>
            <person name="Markowitz V."/>
            <person name="Hugenholtz P."/>
            <person name="Kyrpides N.C."/>
            <person name="Klenk H.P."/>
        </authorList>
    </citation>
    <scope>NUCLEOTIDE SEQUENCE [LARGE SCALE GENOMIC DNA]</scope>
    <source>
        <strain evidence="3">ATCC 49802 / DSM 20745 / S 6022</strain>
    </source>
</reference>
<organism evidence="2 3">
    <name type="scientific">Sphaerobacter thermophilus (strain ATCC 49802 / DSM 20745 / KCCM 41009 / NCIMB 13125 / S 6022)</name>
    <dbReference type="NCBI Taxonomy" id="479434"/>
    <lineage>
        <taxon>Bacteria</taxon>
        <taxon>Pseudomonadati</taxon>
        <taxon>Thermomicrobiota</taxon>
        <taxon>Thermomicrobia</taxon>
        <taxon>Sphaerobacterales</taxon>
        <taxon>Sphaerobacterineae</taxon>
        <taxon>Sphaerobacteraceae</taxon>
        <taxon>Sphaerobacter</taxon>
    </lineage>
</organism>
<dbReference type="Pfam" id="PF10049">
    <property type="entry name" value="DUF2283"/>
    <property type="match status" value="1"/>
</dbReference>
<dbReference type="EMBL" id="CP001824">
    <property type="protein sequence ID" value="ACZ40605.1"/>
    <property type="molecule type" value="Genomic_DNA"/>
</dbReference>
<name>D1C9W2_SPHTD</name>
<evidence type="ECO:0008006" key="4">
    <source>
        <dbReference type="Google" id="ProtNLM"/>
    </source>
</evidence>
<protein>
    <recommendedName>
        <fullName evidence="4">DUF2283 domain-containing protein</fullName>
    </recommendedName>
</protein>
<dbReference type="HOGENOM" id="CLU_1915769_0_0_0"/>
<gene>
    <name evidence="2" type="ordered locus">Sthe_3205</name>
</gene>
<keyword evidence="3" id="KW-1185">Reference proteome</keyword>
<dbReference type="Proteomes" id="UP000002027">
    <property type="component" value="Chromosome 2"/>
</dbReference>
<evidence type="ECO:0000256" key="1">
    <source>
        <dbReference type="SAM" id="MobiDB-lite"/>
    </source>
</evidence>
<evidence type="ECO:0000313" key="3">
    <source>
        <dbReference type="Proteomes" id="UP000002027"/>
    </source>
</evidence>
<dbReference type="RefSeq" id="WP_012873640.1">
    <property type="nucleotide sequence ID" value="NC_013524.1"/>
</dbReference>
<evidence type="ECO:0000313" key="2">
    <source>
        <dbReference type="EMBL" id="ACZ40605.1"/>
    </source>
</evidence>
<feature type="region of interest" description="Disordered" evidence="1">
    <location>
        <begin position="1"/>
        <end position="31"/>
    </location>
</feature>
<proteinExistence type="predicted"/>
<sequence>MRLRYDPTTNSLRLSLDREPGETSRTVDLPGYVDVGEGGRLVGVEIVPPPGLDLTAALQPWTDDPVAAEYVDVDPDSAYITLSVPEEGIDREQVRAAQATLRAELDDTRRLVALAIPRRGTGYEISYPSGNQ</sequence>
<dbReference type="STRING" id="479434.Sthe_3205"/>
<reference evidence="3" key="1">
    <citation type="submission" date="2009-11" db="EMBL/GenBank/DDBJ databases">
        <title>The complete chromosome 2 of Sphaerobacter thermophilus DSM 20745.</title>
        <authorList>
            <person name="Lucas S."/>
            <person name="Copeland A."/>
            <person name="Lapidus A."/>
            <person name="Glavina del Rio T."/>
            <person name="Dalin E."/>
            <person name="Tice H."/>
            <person name="Bruce D."/>
            <person name="Goodwin L."/>
            <person name="Pitluck S."/>
            <person name="Kyrpides N."/>
            <person name="Mavromatis K."/>
            <person name="Ivanova N."/>
            <person name="Mikhailova N."/>
            <person name="LaButti K.M."/>
            <person name="Clum A."/>
            <person name="Sun H.I."/>
            <person name="Brettin T."/>
            <person name="Detter J.C."/>
            <person name="Han C."/>
            <person name="Larimer F."/>
            <person name="Land M."/>
            <person name="Hauser L."/>
            <person name="Markowitz V."/>
            <person name="Cheng J.F."/>
            <person name="Hugenholtz P."/>
            <person name="Woyke T."/>
            <person name="Wu D."/>
            <person name="Steenblock K."/>
            <person name="Schneider S."/>
            <person name="Pukall R."/>
            <person name="Goeker M."/>
            <person name="Klenk H.P."/>
            <person name="Eisen J.A."/>
        </authorList>
    </citation>
    <scope>NUCLEOTIDE SEQUENCE [LARGE SCALE GENOMIC DNA]</scope>
    <source>
        <strain evidence="3">ATCC 49802 / DSM 20745 / S 6022</strain>
    </source>
</reference>
<dbReference type="InterPro" id="IPR019270">
    <property type="entry name" value="DUF2283"/>
</dbReference>